<dbReference type="RefSeq" id="XP_012935763.1">
    <property type="nucleotide sequence ID" value="XM_013080309.1"/>
</dbReference>
<proteinExistence type="predicted"/>
<evidence type="ECO:0000313" key="2">
    <source>
        <dbReference type="Proteomes" id="UP000694888"/>
    </source>
</evidence>
<sequence length="321" mass="34305">MDCDFKCTCIDQLMGKQNCQPRCPRFDESQLPPICHMVTDPADTCCQKPQCSFDFTAGTIGGTLEKPKVPPIYQNINPHNFDPSSVRDFLCPFIAQLPGDIDPVLIPTLAPGVIVGGPDRAPPTAGPDGVVPSPPPINKCVYKGSTYRQGDTWFDGCDKKCECNNARDGKYKCTDRCPRYPEVLPKQCKLFSIPGEPCCKELDCSLDPNPVTLAAPTVSDQTTVKPTLAPNVPTIASGVPLIPVTVAPDVCQDGTGLYTAGQAWYVGCDLKCFCAAGGIKQCQSRCKNYPAPGASMTCVLKPDPADSTCCTIPECTSTGPT</sequence>
<keyword evidence="3" id="KW-0675">Receptor</keyword>
<keyword evidence="2" id="KW-1185">Reference proteome</keyword>
<reference evidence="3" key="1">
    <citation type="submission" date="2025-08" db="UniProtKB">
        <authorList>
            <consortium name="RefSeq"/>
        </authorList>
    </citation>
    <scope>IDENTIFICATION</scope>
</reference>
<dbReference type="InterPro" id="IPR001007">
    <property type="entry name" value="VWF_dom"/>
</dbReference>
<dbReference type="SMART" id="SM00214">
    <property type="entry name" value="VWC"/>
    <property type="match status" value="1"/>
</dbReference>
<evidence type="ECO:0000313" key="3">
    <source>
        <dbReference type="RefSeq" id="XP_012935763.1"/>
    </source>
</evidence>
<gene>
    <name evidence="3" type="primary">LOC106011263</name>
</gene>
<feature type="domain" description="VWFC" evidence="1">
    <location>
        <begin position="157"/>
        <end position="204"/>
    </location>
</feature>
<feature type="non-terminal residue" evidence="3">
    <location>
        <position position="321"/>
    </location>
</feature>
<accession>A0ABM0ZW49</accession>
<dbReference type="GeneID" id="106011263"/>
<protein>
    <submittedName>
        <fullName evidence="3">Epidermal cell surface receptor</fullName>
    </submittedName>
</protein>
<name>A0ABM0ZW49_APLCA</name>
<dbReference type="PROSITE" id="PS01208">
    <property type="entry name" value="VWFC_1"/>
    <property type="match status" value="1"/>
</dbReference>
<evidence type="ECO:0000259" key="1">
    <source>
        <dbReference type="PROSITE" id="PS01208"/>
    </source>
</evidence>
<organism evidence="2 3">
    <name type="scientific">Aplysia californica</name>
    <name type="common">California sea hare</name>
    <dbReference type="NCBI Taxonomy" id="6500"/>
    <lineage>
        <taxon>Eukaryota</taxon>
        <taxon>Metazoa</taxon>
        <taxon>Spiralia</taxon>
        <taxon>Lophotrochozoa</taxon>
        <taxon>Mollusca</taxon>
        <taxon>Gastropoda</taxon>
        <taxon>Heterobranchia</taxon>
        <taxon>Euthyneura</taxon>
        <taxon>Tectipleura</taxon>
        <taxon>Aplysiida</taxon>
        <taxon>Aplysioidea</taxon>
        <taxon>Aplysiidae</taxon>
        <taxon>Aplysia</taxon>
    </lineage>
</organism>
<dbReference type="Proteomes" id="UP000694888">
    <property type="component" value="Unplaced"/>
</dbReference>